<feature type="compositionally biased region" description="Low complexity" evidence="9">
    <location>
        <begin position="51"/>
        <end position="85"/>
    </location>
</feature>
<feature type="compositionally biased region" description="Low complexity" evidence="9">
    <location>
        <begin position="120"/>
        <end position="131"/>
    </location>
</feature>
<evidence type="ECO:0000256" key="3">
    <source>
        <dbReference type="ARBA" id="ARBA00022853"/>
    </source>
</evidence>
<feature type="region of interest" description="Disordered" evidence="9">
    <location>
        <begin position="537"/>
        <end position="603"/>
    </location>
</feature>
<keyword evidence="3" id="KW-0156">Chromatin regulator</keyword>
<dbReference type="Pfam" id="PF00439">
    <property type="entry name" value="Bromodomain"/>
    <property type="match status" value="1"/>
</dbReference>
<comment type="caution">
    <text evidence="11">The sequence shown here is derived from an EMBL/GenBank/DDBJ whole genome shotgun (WGS) entry which is preliminary data.</text>
</comment>
<dbReference type="STRING" id="765915.A0A1Y2HMN1"/>
<evidence type="ECO:0000256" key="4">
    <source>
        <dbReference type="ARBA" id="ARBA00023015"/>
    </source>
</evidence>
<feature type="compositionally biased region" description="Low complexity" evidence="9">
    <location>
        <begin position="458"/>
        <end position="468"/>
    </location>
</feature>
<dbReference type="PANTHER" id="PTHR16062">
    <property type="entry name" value="SWI/SNF-RELATED"/>
    <property type="match status" value="1"/>
</dbReference>
<dbReference type="Gene3D" id="2.30.30.490">
    <property type="match status" value="1"/>
</dbReference>
<name>A0A1Y2HMN1_9FUNG</name>
<evidence type="ECO:0000256" key="6">
    <source>
        <dbReference type="ARBA" id="ARBA00023163"/>
    </source>
</evidence>
<accession>A0A1Y2HMN1</accession>
<evidence type="ECO:0000256" key="5">
    <source>
        <dbReference type="ARBA" id="ARBA00023117"/>
    </source>
</evidence>
<feature type="compositionally biased region" description="Low complexity" evidence="9">
    <location>
        <begin position="425"/>
        <end position="439"/>
    </location>
</feature>
<dbReference type="AlphaFoldDB" id="A0A1Y2HMN1"/>
<keyword evidence="2" id="KW-0677">Repeat</keyword>
<feature type="domain" description="Bromo" evidence="10">
    <location>
        <begin position="153"/>
        <end position="238"/>
    </location>
</feature>
<gene>
    <name evidence="11" type="ORF">BCR44DRAFT_260974</name>
</gene>
<evidence type="ECO:0000256" key="1">
    <source>
        <dbReference type="ARBA" id="ARBA00004123"/>
    </source>
</evidence>
<dbReference type="PRINTS" id="PR00503">
    <property type="entry name" value="BROMODOMAIN"/>
</dbReference>
<organism evidence="11 12">
    <name type="scientific">Catenaria anguillulae PL171</name>
    <dbReference type="NCBI Taxonomy" id="765915"/>
    <lineage>
        <taxon>Eukaryota</taxon>
        <taxon>Fungi</taxon>
        <taxon>Fungi incertae sedis</taxon>
        <taxon>Blastocladiomycota</taxon>
        <taxon>Blastocladiomycetes</taxon>
        <taxon>Blastocladiales</taxon>
        <taxon>Catenariaceae</taxon>
        <taxon>Catenaria</taxon>
    </lineage>
</organism>
<feature type="compositionally biased region" description="Low complexity" evidence="9">
    <location>
        <begin position="680"/>
        <end position="696"/>
    </location>
</feature>
<evidence type="ECO:0000313" key="12">
    <source>
        <dbReference type="Proteomes" id="UP000193411"/>
    </source>
</evidence>
<keyword evidence="5 8" id="KW-0103">Bromodomain</keyword>
<dbReference type="InterPro" id="IPR043151">
    <property type="entry name" value="BAH_sf"/>
</dbReference>
<feature type="region of interest" description="Disordered" evidence="9">
    <location>
        <begin position="1"/>
        <end position="131"/>
    </location>
</feature>
<dbReference type="OrthoDB" id="1742084at2759"/>
<dbReference type="SMART" id="SM00297">
    <property type="entry name" value="BROMO"/>
    <property type="match status" value="1"/>
</dbReference>
<dbReference type="EMBL" id="MCFL01000025">
    <property type="protein sequence ID" value="ORZ34953.1"/>
    <property type="molecule type" value="Genomic_DNA"/>
</dbReference>
<evidence type="ECO:0000313" key="11">
    <source>
        <dbReference type="EMBL" id="ORZ34953.1"/>
    </source>
</evidence>
<dbReference type="GO" id="GO:0006338">
    <property type="term" value="P:chromatin remodeling"/>
    <property type="evidence" value="ECO:0007669"/>
    <property type="project" value="InterPro"/>
</dbReference>
<evidence type="ECO:0000259" key="10">
    <source>
        <dbReference type="PROSITE" id="PS50014"/>
    </source>
</evidence>
<reference evidence="11 12" key="1">
    <citation type="submission" date="2016-07" db="EMBL/GenBank/DDBJ databases">
        <title>Pervasive Adenine N6-methylation of Active Genes in Fungi.</title>
        <authorList>
            <consortium name="DOE Joint Genome Institute"/>
            <person name="Mondo S.J."/>
            <person name="Dannebaum R.O."/>
            <person name="Kuo R.C."/>
            <person name="Labutti K."/>
            <person name="Haridas S."/>
            <person name="Kuo A."/>
            <person name="Salamov A."/>
            <person name="Ahrendt S.R."/>
            <person name="Lipzen A."/>
            <person name="Sullivan W."/>
            <person name="Andreopoulos W.B."/>
            <person name="Clum A."/>
            <person name="Lindquist E."/>
            <person name="Daum C."/>
            <person name="Ramamoorthy G.K."/>
            <person name="Gryganskyi A."/>
            <person name="Culley D."/>
            <person name="Magnuson J.K."/>
            <person name="James T.Y."/>
            <person name="O'Malley M.A."/>
            <person name="Stajich J.E."/>
            <person name="Spatafora J.W."/>
            <person name="Visel A."/>
            <person name="Grigoriev I.V."/>
        </authorList>
    </citation>
    <scope>NUCLEOTIDE SEQUENCE [LARGE SCALE GENOMIC DNA]</scope>
    <source>
        <strain evidence="11 12">PL171</strain>
    </source>
</reference>
<comment type="subcellular location">
    <subcellularLocation>
        <location evidence="1">Nucleus</location>
    </subcellularLocation>
</comment>
<keyword evidence="4" id="KW-0805">Transcription regulation</keyword>
<keyword evidence="12" id="KW-1185">Reference proteome</keyword>
<sequence>MDVVSDPDNPAWVGVLVDPPPMPAQQSQQPLQQLMPTADTPARKGRGRKSTTTAATPASAATALAGVPTTAPTVAASSTDAAATTEPIPAPNGQTPAPITIPTAPNGQPMPSPAHPRSAGTITPPQLTPTGQLTDHQIMLNLLNRIAQAKDQSGRSIAEVFHTLPSAKEYPDYYEAIPRPVSLTEIHSRLQNAVTAANNPTTAANNPLAAYTVPEFRNDVIRMFANAMYYNEESSQIYTDAAQLLEAFKQEAANAFKERIVAITDSTLVAGQVTGPGRFVQGKDGQIVLIERIGKTLRGADMIEGTIFMTHDGFPRAESFLPGEVYRYERFEFASAYFVRQCHVMFARDFSQGFPSGFNINNVYVCEQQLTTRSLVPIQSWTAGLNTPPVAVNLLSHGFNLQLTRFESPTSLQEFSTMVREGKLPQSAAPQNQQQSGPSAPAPTPRRRGRPRKSETMAAEAAANAVGAFVTPSPGVPAATPAAKMGRKSRTATNVTQVMQTPTVPMPVQPVRPGLMMPPSVAAPVGVVQQGQKPMQMAVQYGQQGPQQQQQQQHYQQQGPQQPQLAMRPPQIQYQQASHQYPQSPVMPTMTAGQQQQMPGQLLTPQQLQQQQQAYYFQQQQQQLAYLQQQQMQQQQQQRPAPIVTPSANTMPGYAPQAQGTGLGQTQSQQVVAHAVSAGPPSSAAVATPVSATSSSRSEKNKPRLIPFIRIEVPGRTMLLEFTPQVPNQSIHVPSSATCIKILPIAVSPTLLPLPADGSSPTTTGTGEANGINGASGTITQAAGPIMGTIPFGIAVMRGGKVLNPRYGPDVPLKTSLQEYLLRDDVAAAHGLDPARYFAGPVIETDLTEGVTIFEVWATAQPAGATKEMQASQLHVVRV</sequence>
<dbReference type="Proteomes" id="UP000193411">
    <property type="component" value="Unassembled WGS sequence"/>
</dbReference>
<dbReference type="PANTHER" id="PTHR16062:SF19">
    <property type="entry name" value="PROTEIN POLYBROMO-1"/>
    <property type="match status" value="1"/>
</dbReference>
<evidence type="ECO:0000256" key="2">
    <source>
        <dbReference type="ARBA" id="ARBA00022737"/>
    </source>
</evidence>
<feature type="compositionally biased region" description="Polar residues" evidence="9">
    <location>
        <begin position="572"/>
        <end position="583"/>
    </location>
</feature>
<evidence type="ECO:0000256" key="9">
    <source>
        <dbReference type="SAM" id="MobiDB-lite"/>
    </source>
</evidence>
<dbReference type="Gene3D" id="1.20.920.10">
    <property type="entry name" value="Bromodomain-like"/>
    <property type="match status" value="1"/>
</dbReference>
<proteinExistence type="predicted"/>
<dbReference type="PROSITE" id="PS50014">
    <property type="entry name" value="BROMODOMAIN_2"/>
    <property type="match status" value="1"/>
</dbReference>
<dbReference type="InterPro" id="IPR037382">
    <property type="entry name" value="Rsc/polybromo"/>
</dbReference>
<feature type="region of interest" description="Disordered" evidence="9">
    <location>
        <begin position="680"/>
        <end position="701"/>
    </location>
</feature>
<dbReference type="GO" id="GO:0016586">
    <property type="term" value="C:RSC-type complex"/>
    <property type="evidence" value="ECO:0007669"/>
    <property type="project" value="InterPro"/>
</dbReference>
<protein>
    <recommendedName>
        <fullName evidence="10">Bromo domain-containing protein</fullName>
    </recommendedName>
</protein>
<dbReference type="GO" id="GO:0006368">
    <property type="term" value="P:transcription elongation by RNA polymerase II"/>
    <property type="evidence" value="ECO:0007669"/>
    <property type="project" value="TreeGrafter"/>
</dbReference>
<feature type="compositionally biased region" description="Low complexity" evidence="9">
    <location>
        <begin position="24"/>
        <end position="36"/>
    </location>
</feature>
<dbReference type="InterPro" id="IPR001487">
    <property type="entry name" value="Bromodomain"/>
</dbReference>
<evidence type="ECO:0000256" key="7">
    <source>
        <dbReference type="ARBA" id="ARBA00023242"/>
    </source>
</evidence>
<evidence type="ECO:0000256" key="8">
    <source>
        <dbReference type="PROSITE-ProRule" id="PRU00035"/>
    </source>
</evidence>
<dbReference type="SUPFAM" id="SSF47370">
    <property type="entry name" value="Bromodomain"/>
    <property type="match status" value="1"/>
</dbReference>
<feature type="compositionally biased region" description="Low complexity" evidence="9">
    <location>
        <begin position="95"/>
        <end position="105"/>
    </location>
</feature>
<feature type="compositionally biased region" description="Low complexity" evidence="9">
    <location>
        <begin position="588"/>
        <end position="603"/>
    </location>
</feature>
<dbReference type="InterPro" id="IPR036427">
    <property type="entry name" value="Bromodomain-like_sf"/>
</dbReference>
<feature type="compositionally biased region" description="Low complexity" evidence="9">
    <location>
        <begin position="537"/>
        <end position="564"/>
    </location>
</feature>
<feature type="region of interest" description="Disordered" evidence="9">
    <location>
        <begin position="421"/>
        <end position="492"/>
    </location>
</feature>
<keyword evidence="7" id="KW-0539">Nucleus</keyword>
<dbReference type="GO" id="GO:0003682">
    <property type="term" value="F:chromatin binding"/>
    <property type="evidence" value="ECO:0007669"/>
    <property type="project" value="TreeGrafter"/>
</dbReference>
<keyword evidence="6" id="KW-0804">Transcription</keyword>